<organism evidence="4 5">
    <name type="scientific">Rhizobium leucaenae</name>
    <dbReference type="NCBI Taxonomy" id="29450"/>
    <lineage>
        <taxon>Bacteria</taxon>
        <taxon>Pseudomonadati</taxon>
        <taxon>Pseudomonadota</taxon>
        <taxon>Alphaproteobacteria</taxon>
        <taxon>Hyphomicrobiales</taxon>
        <taxon>Rhizobiaceae</taxon>
        <taxon>Rhizobium/Agrobacterium group</taxon>
        <taxon>Rhizobium</taxon>
    </lineage>
</organism>
<dbReference type="InterPro" id="IPR011006">
    <property type="entry name" value="CheY-like_superfamily"/>
</dbReference>
<dbReference type="InterPro" id="IPR001789">
    <property type="entry name" value="Sig_transdc_resp-reg_receiver"/>
</dbReference>
<dbReference type="SMART" id="SM00448">
    <property type="entry name" value="REC"/>
    <property type="match status" value="1"/>
</dbReference>
<dbReference type="Proteomes" id="UP000543836">
    <property type="component" value="Unassembled WGS sequence"/>
</dbReference>
<dbReference type="PANTHER" id="PTHR44591:SF24">
    <property type="entry name" value="PROTEIN-GLUTAMATE METHYLESTERASE_PROTEIN-GLUTAMINE GLUTAMINASE 1"/>
    <property type="match status" value="1"/>
</dbReference>
<dbReference type="GO" id="GO:0000160">
    <property type="term" value="P:phosphorelay signal transduction system"/>
    <property type="evidence" value="ECO:0007669"/>
    <property type="project" value="InterPro"/>
</dbReference>
<evidence type="ECO:0000256" key="2">
    <source>
        <dbReference type="PROSITE-ProRule" id="PRU00169"/>
    </source>
</evidence>
<accession>A0A7W6ZV08</accession>
<evidence type="ECO:0000256" key="1">
    <source>
        <dbReference type="ARBA" id="ARBA00022553"/>
    </source>
</evidence>
<comment type="caution">
    <text evidence="4">The sequence shown here is derived from an EMBL/GenBank/DDBJ whole genome shotgun (WGS) entry which is preliminary data.</text>
</comment>
<feature type="modified residue" description="4-aspartylphosphate" evidence="2">
    <location>
        <position position="86"/>
    </location>
</feature>
<evidence type="ECO:0000259" key="3">
    <source>
        <dbReference type="PROSITE" id="PS50110"/>
    </source>
</evidence>
<dbReference type="PROSITE" id="PS50110">
    <property type="entry name" value="RESPONSE_REGULATORY"/>
    <property type="match status" value="1"/>
</dbReference>
<evidence type="ECO:0000313" key="4">
    <source>
        <dbReference type="EMBL" id="MBB4569274.1"/>
    </source>
</evidence>
<protein>
    <submittedName>
        <fullName evidence="4">CheY-like chemotaxis protein</fullName>
    </submittedName>
</protein>
<dbReference type="InterPro" id="IPR050595">
    <property type="entry name" value="Bact_response_regulator"/>
</dbReference>
<dbReference type="AlphaFoldDB" id="A0A7W6ZV08"/>
<gene>
    <name evidence="4" type="ORF">GGE60_003398</name>
</gene>
<proteinExistence type="predicted"/>
<dbReference type="SUPFAM" id="SSF52172">
    <property type="entry name" value="CheY-like"/>
    <property type="match status" value="1"/>
</dbReference>
<dbReference type="RefSeq" id="WP_245276548.1">
    <property type="nucleotide sequence ID" value="NZ_JACIIG010000008.1"/>
</dbReference>
<feature type="domain" description="Response regulatory" evidence="3">
    <location>
        <begin position="36"/>
        <end position="146"/>
    </location>
</feature>
<evidence type="ECO:0000313" key="5">
    <source>
        <dbReference type="Proteomes" id="UP000543836"/>
    </source>
</evidence>
<dbReference type="Pfam" id="PF00072">
    <property type="entry name" value="Response_reg"/>
    <property type="match status" value="1"/>
</dbReference>
<keyword evidence="1 2" id="KW-0597">Phosphoprotein</keyword>
<dbReference type="EMBL" id="JACIIG010000008">
    <property type="protein sequence ID" value="MBB4569274.1"/>
    <property type="molecule type" value="Genomic_DNA"/>
</dbReference>
<keyword evidence="5" id="KW-1185">Reference proteome</keyword>
<sequence length="150" mass="15752">MQWRLGITSAELAIGAGPAVHYRFSRGLTMALEGLRVLLVEDEGLIAMLTEDMLQDLGCSVAAGASTVAEAIEKVQAGGFDLALLDVDLVGKKVFPVAELLATQGIPFAFASGYGESALPEEFRQRPVLPKPFHINELAAALSAALNGEG</sequence>
<name>A0A7W6ZV08_9HYPH</name>
<dbReference type="PANTHER" id="PTHR44591">
    <property type="entry name" value="STRESS RESPONSE REGULATOR PROTEIN 1"/>
    <property type="match status" value="1"/>
</dbReference>
<reference evidence="4 5" key="1">
    <citation type="submission" date="2020-08" db="EMBL/GenBank/DDBJ databases">
        <title>Genomic Encyclopedia of Type Strains, Phase IV (KMG-V): Genome sequencing to study the core and pangenomes of soil and plant-associated prokaryotes.</title>
        <authorList>
            <person name="Whitman W."/>
        </authorList>
    </citation>
    <scope>NUCLEOTIDE SEQUENCE [LARGE SCALE GENOMIC DNA]</scope>
    <source>
        <strain evidence="4 5">SEMIA 492</strain>
    </source>
</reference>
<dbReference type="Gene3D" id="3.40.50.2300">
    <property type="match status" value="1"/>
</dbReference>